<dbReference type="Pfam" id="PF00226">
    <property type="entry name" value="DnaJ"/>
    <property type="match status" value="1"/>
</dbReference>
<dbReference type="PANTHER" id="PTHR44137">
    <property type="entry name" value="BNAC03G44070D PROTEIN"/>
    <property type="match status" value="1"/>
</dbReference>
<dbReference type="SUPFAM" id="SSF46565">
    <property type="entry name" value="Chaperone J-domain"/>
    <property type="match status" value="1"/>
</dbReference>
<dbReference type="Gene3D" id="1.10.287.110">
    <property type="entry name" value="DnaJ domain"/>
    <property type="match status" value="1"/>
</dbReference>
<dbReference type="AlphaFoldDB" id="A0AAP0WNI5"/>
<evidence type="ECO:0000313" key="3">
    <source>
        <dbReference type="Proteomes" id="UP001415857"/>
    </source>
</evidence>
<dbReference type="PRINTS" id="PR00625">
    <property type="entry name" value="JDOMAIN"/>
</dbReference>
<dbReference type="InterPro" id="IPR036869">
    <property type="entry name" value="J_dom_sf"/>
</dbReference>
<keyword evidence="3" id="KW-1185">Reference proteome</keyword>
<protein>
    <recommendedName>
        <fullName evidence="1">J domain-containing protein</fullName>
    </recommendedName>
</protein>
<dbReference type="Proteomes" id="UP001415857">
    <property type="component" value="Unassembled WGS sequence"/>
</dbReference>
<dbReference type="InterPro" id="IPR001623">
    <property type="entry name" value="DnaJ_domain"/>
</dbReference>
<dbReference type="SMART" id="SM00271">
    <property type="entry name" value="DnaJ"/>
    <property type="match status" value="1"/>
</dbReference>
<dbReference type="PROSITE" id="PS50076">
    <property type="entry name" value="DNAJ_2"/>
    <property type="match status" value="1"/>
</dbReference>
<gene>
    <name evidence="2" type="ORF">L1049_021910</name>
</gene>
<dbReference type="InterPro" id="IPR056988">
    <property type="entry name" value="Zn_ribbon_pln"/>
</dbReference>
<reference evidence="2 3" key="1">
    <citation type="journal article" date="2024" name="Plant J.">
        <title>Genome sequences and population genomics reveal climatic adaptation and genomic divergence between two closely related sweetgum species.</title>
        <authorList>
            <person name="Xu W.Q."/>
            <person name="Ren C.Q."/>
            <person name="Zhang X.Y."/>
            <person name="Comes H.P."/>
            <person name="Liu X.H."/>
            <person name="Li Y.G."/>
            <person name="Kettle C.J."/>
            <person name="Jalonen R."/>
            <person name="Gaisberger H."/>
            <person name="Ma Y.Z."/>
            <person name="Qiu Y.X."/>
        </authorList>
    </citation>
    <scope>NUCLEOTIDE SEQUENCE [LARGE SCALE GENOMIC DNA]</scope>
    <source>
        <strain evidence="2">Hangzhou</strain>
    </source>
</reference>
<name>A0AAP0WNI5_LIQFO</name>
<dbReference type="CDD" id="cd06257">
    <property type="entry name" value="DnaJ"/>
    <property type="match status" value="1"/>
</dbReference>
<dbReference type="Pfam" id="PF23551">
    <property type="entry name" value="Zn_ribbon_20"/>
    <property type="match status" value="1"/>
</dbReference>
<accession>A0AAP0WNI5</accession>
<proteinExistence type="predicted"/>
<feature type="domain" description="J" evidence="1">
    <location>
        <begin position="69"/>
        <end position="133"/>
    </location>
</feature>
<dbReference type="EMBL" id="JBBPBK010000011">
    <property type="protein sequence ID" value="KAK9274659.1"/>
    <property type="molecule type" value="Genomic_DNA"/>
</dbReference>
<evidence type="ECO:0000259" key="1">
    <source>
        <dbReference type="PROSITE" id="PS50076"/>
    </source>
</evidence>
<comment type="caution">
    <text evidence="2">The sequence shown here is derived from an EMBL/GenBank/DDBJ whole genome shotgun (WGS) entry which is preliminary data.</text>
</comment>
<organism evidence="2 3">
    <name type="scientific">Liquidambar formosana</name>
    <name type="common">Formosan gum</name>
    <dbReference type="NCBI Taxonomy" id="63359"/>
    <lineage>
        <taxon>Eukaryota</taxon>
        <taxon>Viridiplantae</taxon>
        <taxon>Streptophyta</taxon>
        <taxon>Embryophyta</taxon>
        <taxon>Tracheophyta</taxon>
        <taxon>Spermatophyta</taxon>
        <taxon>Magnoliopsida</taxon>
        <taxon>eudicotyledons</taxon>
        <taxon>Gunneridae</taxon>
        <taxon>Pentapetalae</taxon>
        <taxon>Saxifragales</taxon>
        <taxon>Altingiaceae</taxon>
        <taxon>Liquidambar</taxon>
    </lineage>
</organism>
<sequence length="194" mass="21912">MDKAKQEEAERLKTLAEDKYRQSNLKSALKYAKRALRLFPNIDGVSEMVTAFKILRVAGKSGGAGGSPDWYKILQIEPFSHTNTIRKQYKRLALTLHPDKNSFVASEEAFKLVGDAFRFLSDKIRRKEYDLKLRIAIQAAALTTTSGGGGTDDTFWTACSTCRLLHQFERRYIGHNLMCPSCKKSFLAVEVRGE</sequence>
<dbReference type="PANTHER" id="PTHR44137:SF24">
    <property type="entry name" value="DNAJ HEAT SHOCK N-TERMINAL DOMAIN-CONTAINING PROTEIN"/>
    <property type="match status" value="1"/>
</dbReference>
<evidence type="ECO:0000313" key="2">
    <source>
        <dbReference type="EMBL" id="KAK9274659.1"/>
    </source>
</evidence>